<dbReference type="InterPro" id="IPR023336">
    <property type="entry name" value="RAG_nonamer-bd_dom"/>
</dbReference>
<dbReference type="InterPro" id="IPR058552">
    <property type="entry name" value="RAG1_DNA-bd"/>
</dbReference>
<feature type="compositionally biased region" description="Basic residues" evidence="3">
    <location>
        <begin position="675"/>
        <end position="684"/>
    </location>
</feature>
<dbReference type="GO" id="GO:0033151">
    <property type="term" value="P:V(D)J recombination"/>
    <property type="evidence" value="ECO:0007669"/>
    <property type="project" value="InterPro"/>
</dbReference>
<dbReference type="InterPro" id="IPR058553">
    <property type="entry name" value="RAG1_pre-RNase_H"/>
</dbReference>
<dbReference type="InterPro" id="IPR001878">
    <property type="entry name" value="Znf_CCHC"/>
</dbReference>
<dbReference type="Pfam" id="PF26024">
    <property type="entry name" value="RAG1_DNA-bd"/>
    <property type="match status" value="1"/>
</dbReference>
<keyword evidence="6" id="KW-1185">Reference proteome</keyword>
<keyword evidence="2" id="KW-0233">DNA recombination</keyword>
<comment type="cofactor">
    <cofactor evidence="2">
        <name>Mn(2+)</name>
        <dbReference type="ChEBI" id="CHEBI:29035"/>
    </cofactor>
    <text evidence="2">Binds 1 divalent metal cation per subunit. Mg(2+) or Mn(2+).</text>
</comment>
<organism evidence="5 6">
    <name type="scientific">Petrolisthes cinctipes</name>
    <name type="common">Flat porcelain crab</name>
    <dbReference type="NCBI Taxonomy" id="88211"/>
    <lineage>
        <taxon>Eukaryota</taxon>
        <taxon>Metazoa</taxon>
        <taxon>Ecdysozoa</taxon>
        <taxon>Arthropoda</taxon>
        <taxon>Crustacea</taxon>
        <taxon>Multicrustacea</taxon>
        <taxon>Malacostraca</taxon>
        <taxon>Eumalacostraca</taxon>
        <taxon>Eucarida</taxon>
        <taxon>Decapoda</taxon>
        <taxon>Pleocyemata</taxon>
        <taxon>Anomura</taxon>
        <taxon>Galatheoidea</taxon>
        <taxon>Porcellanidae</taxon>
        <taxon>Petrolisthes</taxon>
    </lineage>
</organism>
<dbReference type="EMBL" id="JAWQEG010002960">
    <property type="protein sequence ID" value="KAK3868678.1"/>
    <property type="molecule type" value="Genomic_DNA"/>
</dbReference>
<dbReference type="GO" id="GO:0043565">
    <property type="term" value="F:sequence-specific DNA binding"/>
    <property type="evidence" value="ECO:0007669"/>
    <property type="project" value="InterPro"/>
</dbReference>
<comment type="similarity">
    <text evidence="2">Belongs to the RAG1 family.</text>
</comment>
<comment type="cofactor">
    <cofactor evidence="2">
        <name>Mg(2+)</name>
        <dbReference type="ChEBI" id="CHEBI:18420"/>
    </cofactor>
</comment>
<dbReference type="GO" id="GO:0008270">
    <property type="term" value="F:zinc ion binding"/>
    <property type="evidence" value="ECO:0007669"/>
    <property type="project" value="UniProtKB-KW"/>
</dbReference>
<dbReference type="PANTHER" id="PTHR11539:SF0">
    <property type="entry name" value="V(D)J RECOMBINATION-ACTIVATING PROTEIN 1"/>
    <property type="match status" value="1"/>
</dbReference>
<feature type="compositionally biased region" description="Polar residues" evidence="3">
    <location>
        <begin position="686"/>
        <end position="702"/>
    </location>
</feature>
<evidence type="ECO:0000256" key="1">
    <source>
        <dbReference type="PROSITE-ProRule" id="PRU00047"/>
    </source>
</evidence>
<dbReference type="EC" id="3.1.-.-" evidence="2"/>
<comment type="subunit">
    <text evidence="2">Homodimer.</text>
</comment>
<evidence type="ECO:0000256" key="2">
    <source>
        <dbReference type="RuleBase" id="RU366024"/>
    </source>
</evidence>
<sequence length="1034" mass="114971">MEEKVCSESDRVYTVNSCSDTSTECTSATNSGTDNNLIDNEAPYAGFSTDKSDIDHVIVQESGEKSDKDQHTAKLGKVCRICGEMTVIYEGPKKGIPKEEVAKHVKKIWNVDLTDESPEVYPVNVCISCERRIKRLYLKINKRKKCELYREKPAEFIEHSDKDCHVCQLEEELETLSTCSPTVALTEDESSKQTGSVHDNEKRMVSPSLTLYEPRRNSARKRCLEKQETTFVSVSSQTGSFHGFTNVTGLEEHDYIQDECSDVPKKQGGRMPYHKLALSSVTTKYVRQDRLKPLIALVDKFCEVQKEDKTEVLFFLLVQTLRETGDRTRGGLVADIWCGRDSSSMSLTQEECLAKRILLKQTKDQYRKEYSYYKEKLNKCLLKPPSLLDRLEKTYFPENLEYWVTEGDGGHIIHQHSRSLEPSIISIPQSNGCGQGEEARRGILGVRWHYLDALTKTLEELWGTLEREVEEDMYLQADVADYLEERRDATAYTEKTDPSGRAIQSKVVTYMFRVIALNMVIKDKVTSVYKVDPSVTLYRPLMKALLGEGRTLQPSLSAIETERASILDKMVHIRLLNAAILKVIISFTSPVVEAHKDYRNPSGLNLWSLRKMPTVLNRYGSVCLDMKRSWLASSPRLISVSTGVSAKPKCSRCGHQGHNVRKCSVKCESGEKTGPLRKRKRKYRSVPTSSHQSLSSLPTQVSRDVKTETCGESATPPEASLPPLTTTCLTSALPMASGSGASGSGNSGKEVLWTCPGLTSASSYPGTSPAASCPSFTPSVSFPSFSSVWFWVESDYIFPIVCLDLYTGAANFCHNTASQYSTVSLKHFTAMSTSSAIYYATIPTSHVIHYPAIPGCHASYNTAISTRYTSHCTTISASSAVRYTVLSIIQYTALSASHTTYNTAMSGSHSTHYTTTPASNIVYNTATHIICHTIISATFIHHTISFVHQTTAVSLGMPDAKYSRHATTTAFYTNLTATCTPTAHINTTITTLFSNLTNTYINFTNMCKPKENTSTTTAAIFIKLADIPCICISF</sequence>
<evidence type="ECO:0000313" key="5">
    <source>
        <dbReference type="EMBL" id="KAK3868678.1"/>
    </source>
</evidence>
<keyword evidence="2" id="KW-0479">Metal-binding</keyword>
<evidence type="ECO:0000259" key="4">
    <source>
        <dbReference type="PROSITE" id="PS50158"/>
    </source>
</evidence>
<keyword evidence="2" id="KW-0808">Transferase</keyword>
<name>A0AAE1F7J7_PETCI</name>
<dbReference type="Pfam" id="PF26100">
    <property type="entry name" value="RAG1_RNase_H"/>
    <property type="match status" value="1"/>
</dbReference>
<dbReference type="PANTHER" id="PTHR11539">
    <property type="entry name" value="VDJ RECOMBINATION ACTIVATING PROTEIN 1 RAG1"/>
    <property type="match status" value="1"/>
</dbReference>
<keyword evidence="2" id="KW-0539">Nucleus</keyword>
<dbReference type="AlphaFoldDB" id="A0AAE1F7J7"/>
<dbReference type="InterPro" id="IPR024627">
    <property type="entry name" value="RAG1"/>
</dbReference>
<keyword evidence="2" id="KW-0378">Hydrolase</keyword>
<protein>
    <recommendedName>
        <fullName evidence="2">V(D)J recombination-activating protein 1</fullName>
        <ecNumber evidence="2">2.3.2.27</ecNumber>
        <ecNumber evidence="2">3.1.-.-</ecNumber>
    </recommendedName>
</protein>
<feature type="domain" description="CCHC-type" evidence="4">
    <location>
        <begin position="649"/>
        <end position="663"/>
    </location>
</feature>
<keyword evidence="2" id="KW-0255">Endonuclease</keyword>
<gene>
    <name evidence="5" type="ORF">Pcinc_025955</name>
</gene>
<dbReference type="GO" id="GO:0004519">
    <property type="term" value="F:endonuclease activity"/>
    <property type="evidence" value="ECO:0007669"/>
    <property type="project" value="UniProtKB-KW"/>
</dbReference>
<keyword evidence="2" id="KW-0862">Zinc</keyword>
<dbReference type="Pfam" id="PF26025">
    <property type="entry name" value="RAG1_pre-RNase_H"/>
    <property type="match status" value="1"/>
</dbReference>
<dbReference type="GO" id="GO:0006325">
    <property type="term" value="P:chromatin organization"/>
    <property type="evidence" value="ECO:0007669"/>
    <property type="project" value="UniProtKB-KW"/>
</dbReference>
<dbReference type="InterPro" id="IPR058554">
    <property type="entry name" value="RAG1_RNase_H"/>
</dbReference>
<evidence type="ECO:0000256" key="3">
    <source>
        <dbReference type="SAM" id="MobiDB-lite"/>
    </source>
</evidence>
<dbReference type="EC" id="2.3.2.27" evidence="2"/>
<accession>A0AAE1F7J7</accession>
<comment type="function">
    <text evidence="2">Catalytic component of the RAG complex, a multiprotein complex that mediates the DNA cleavage phase during V(D)J recombination. V(D)J recombination assembles a diverse repertoire of immunoglobulin and T-cell receptor genes in developing B and T-lymphocytes through rearrangement of different V (variable), in some cases D (diversity), and J (joining) gene segments. In the RAG complex, RAG1 mediates the DNA-binding to the conserved recombination signal sequences (RSS) and catalyzes the DNA cleavage activities by introducing a double-strand break between the RSS and the adjacent coding segment. RAG2 is not a catalytic component but is required for all known catalytic activities. DNA cleavage occurs in 2 steps: a first nick is introduced in the top strand immediately upstream of the heptamer, generating a 3'-hydroxyl group that can attack the phosphodiester bond on the opposite strand in a direct transesterification reaction, thereby creating 4 DNA ends: 2 hairpin coding ends and 2 blunt, 5'-phosphorylated ends.</text>
</comment>
<dbReference type="GO" id="GO:0061630">
    <property type="term" value="F:ubiquitin protein ligase activity"/>
    <property type="evidence" value="ECO:0007669"/>
    <property type="project" value="UniProtKB-EC"/>
</dbReference>
<reference evidence="5" key="1">
    <citation type="submission" date="2023-10" db="EMBL/GenBank/DDBJ databases">
        <title>Genome assemblies of two species of porcelain crab, Petrolisthes cinctipes and Petrolisthes manimaculis (Anomura: Porcellanidae).</title>
        <authorList>
            <person name="Angst P."/>
        </authorList>
    </citation>
    <scope>NUCLEOTIDE SEQUENCE</scope>
    <source>
        <strain evidence="5">PB745_01</strain>
        <tissue evidence="5">Gill</tissue>
    </source>
</reference>
<dbReference type="GO" id="GO:0016787">
    <property type="term" value="F:hydrolase activity"/>
    <property type="evidence" value="ECO:0007669"/>
    <property type="project" value="UniProtKB-KW"/>
</dbReference>
<comment type="subcellular location">
    <subcellularLocation>
        <location evidence="2">Nucleus</location>
    </subcellularLocation>
</comment>
<feature type="region of interest" description="Disordered" evidence="3">
    <location>
        <begin position="670"/>
        <end position="722"/>
    </location>
</feature>
<keyword evidence="2" id="KW-0511">Multifunctional enzyme</keyword>
<dbReference type="PROSITE" id="PS50158">
    <property type="entry name" value="ZF_CCHC"/>
    <property type="match status" value="1"/>
</dbReference>
<keyword evidence="1 2" id="KW-0863">Zinc-finger</keyword>
<keyword evidence="2" id="KW-0238">DNA-binding</keyword>
<dbReference type="Proteomes" id="UP001286313">
    <property type="component" value="Unassembled WGS sequence"/>
</dbReference>
<keyword evidence="2" id="KW-0833">Ubl conjugation pathway</keyword>
<comment type="catalytic activity">
    <reaction evidence="2">
        <text>S-ubiquitinyl-[E2 ubiquitin-conjugating enzyme]-L-cysteine + [acceptor protein]-L-lysine = [E2 ubiquitin-conjugating enzyme]-L-cysteine + N(6)-ubiquitinyl-[acceptor protein]-L-lysine.</text>
        <dbReference type="EC" id="2.3.2.27"/>
    </reaction>
</comment>
<keyword evidence="2" id="KW-0156">Chromatin regulator</keyword>
<comment type="caution">
    <text evidence="5">The sequence shown here is derived from an EMBL/GenBank/DDBJ whole genome shotgun (WGS) entry which is preliminary data.</text>
</comment>
<proteinExistence type="inferred from homology"/>
<keyword evidence="2" id="KW-0540">Nuclease</keyword>
<evidence type="ECO:0000313" key="6">
    <source>
        <dbReference type="Proteomes" id="UP001286313"/>
    </source>
</evidence>
<dbReference type="Pfam" id="PF12940">
    <property type="entry name" value="RAG1"/>
    <property type="match status" value="1"/>
</dbReference>